<dbReference type="Proteomes" id="UP001213681">
    <property type="component" value="Unassembled WGS sequence"/>
</dbReference>
<name>A0AAD6FYE8_9EURO</name>
<keyword evidence="2" id="KW-1185">Reference proteome</keyword>
<dbReference type="InterPro" id="IPR029167">
    <property type="entry name" value="Mug117"/>
</dbReference>
<reference evidence="1" key="2">
    <citation type="journal article" date="2023" name="IMA Fungus">
        <title>Comparative genomic study of the Penicillium genus elucidates a diverse pangenome and 15 lateral gene transfer events.</title>
        <authorList>
            <person name="Petersen C."/>
            <person name="Sorensen T."/>
            <person name="Nielsen M.R."/>
            <person name="Sondergaard T.E."/>
            <person name="Sorensen J.L."/>
            <person name="Fitzpatrick D.A."/>
            <person name="Frisvad J.C."/>
            <person name="Nielsen K.L."/>
        </authorList>
    </citation>
    <scope>NUCLEOTIDE SEQUENCE</scope>
    <source>
        <strain evidence="1">IBT 16125</strain>
    </source>
</reference>
<evidence type="ECO:0000313" key="1">
    <source>
        <dbReference type="EMBL" id="KAJ5438853.1"/>
    </source>
</evidence>
<accession>A0AAD6FYE8</accession>
<dbReference type="AlphaFoldDB" id="A0AAD6FYE8"/>
<protein>
    <submittedName>
        <fullName evidence="1">Uncharacterized protein</fullName>
    </submittedName>
</protein>
<sequence length="91" mass="9399">MGDADVINGVFAPFANNGCSAMFSCKDYSVGMTGAQIKQSVENMIVTNHVKECGSTYLSNGCQVTLNGCNDCNPSIPCGALPSGVTFGACY</sequence>
<dbReference type="GeneID" id="81603476"/>
<proteinExistence type="predicted"/>
<organism evidence="1 2">
    <name type="scientific">Penicillium daleae</name>
    <dbReference type="NCBI Taxonomy" id="63821"/>
    <lineage>
        <taxon>Eukaryota</taxon>
        <taxon>Fungi</taxon>
        <taxon>Dikarya</taxon>
        <taxon>Ascomycota</taxon>
        <taxon>Pezizomycotina</taxon>
        <taxon>Eurotiomycetes</taxon>
        <taxon>Eurotiomycetidae</taxon>
        <taxon>Eurotiales</taxon>
        <taxon>Aspergillaceae</taxon>
        <taxon>Penicillium</taxon>
    </lineage>
</organism>
<dbReference type="RefSeq" id="XP_056762082.1">
    <property type="nucleotide sequence ID" value="XM_056913233.1"/>
</dbReference>
<evidence type="ECO:0000313" key="2">
    <source>
        <dbReference type="Proteomes" id="UP001213681"/>
    </source>
</evidence>
<dbReference type="EMBL" id="JAPVEA010000008">
    <property type="protein sequence ID" value="KAJ5438853.1"/>
    <property type="molecule type" value="Genomic_DNA"/>
</dbReference>
<gene>
    <name evidence="1" type="ORF">N7458_009851</name>
</gene>
<dbReference type="Pfam" id="PF15474">
    <property type="entry name" value="MU117"/>
    <property type="match status" value="1"/>
</dbReference>
<reference evidence="1" key="1">
    <citation type="submission" date="2022-12" db="EMBL/GenBank/DDBJ databases">
        <authorList>
            <person name="Petersen C."/>
        </authorList>
    </citation>
    <scope>NUCLEOTIDE SEQUENCE</scope>
    <source>
        <strain evidence="1">IBT 16125</strain>
    </source>
</reference>
<comment type="caution">
    <text evidence="1">The sequence shown here is derived from an EMBL/GenBank/DDBJ whole genome shotgun (WGS) entry which is preliminary data.</text>
</comment>